<feature type="transmembrane region" description="Helical" evidence="7">
    <location>
        <begin position="209"/>
        <end position="229"/>
    </location>
</feature>
<dbReference type="InterPro" id="IPR035906">
    <property type="entry name" value="MetI-like_sf"/>
</dbReference>
<dbReference type="InterPro" id="IPR050809">
    <property type="entry name" value="UgpAE/MalFG_permease"/>
</dbReference>
<dbReference type="PANTHER" id="PTHR43227:SF8">
    <property type="entry name" value="DIACETYLCHITOBIOSE UPTAKE SYSTEM PERMEASE PROTEIN DASB"/>
    <property type="match status" value="1"/>
</dbReference>
<evidence type="ECO:0000259" key="9">
    <source>
        <dbReference type="PROSITE" id="PS50928"/>
    </source>
</evidence>
<proteinExistence type="inferred from homology"/>
<evidence type="ECO:0000256" key="7">
    <source>
        <dbReference type="RuleBase" id="RU363032"/>
    </source>
</evidence>
<evidence type="ECO:0000256" key="6">
    <source>
        <dbReference type="ARBA" id="ARBA00023136"/>
    </source>
</evidence>
<dbReference type="AlphaFoldDB" id="A0A7U9KWV9"/>
<dbReference type="PANTHER" id="PTHR43227">
    <property type="entry name" value="BLL4140 PROTEIN"/>
    <property type="match status" value="1"/>
</dbReference>
<feature type="transmembrane region" description="Helical" evidence="7">
    <location>
        <begin position="263"/>
        <end position="284"/>
    </location>
</feature>
<evidence type="ECO:0000313" key="10">
    <source>
        <dbReference type="EMBL" id="GCD36874.1"/>
    </source>
</evidence>
<dbReference type="Proteomes" id="UP000287830">
    <property type="component" value="Unassembled WGS sequence"/>
</dbReference>
<feature type="domain" description="ABC transmembrane type-1" evidence="9">
    <location>
        <begin position="71"/>
        <end position="284"/>
    </location>
</feature>
<evidence type="ECO:0000256" key="2">
    <source>
        <dbReference type="ARBA" id="ARBA00022448"/>
    </source>
</evidence>
<feature type="transmembrane region" description="Helical" evidence="7">
    <location>
        <begin position="150"/>
        <end position="169"/>
    </location>
</feature>
<keyword evidence="6 7" id="KW-0472">Membrane</keyword>
<feature type="transmembrane region" description="Helical" evidence="7">
    <location>
        <begin position="107"/>
        <end position="130"/>
    </location>
</feature>
<dbReference type="GeneID" id="95623497"/>
<feature type="transmembrane region" description="Helical" evidence="7">
    <location>
        <begin position="7"/>
        <end position="32"/>
    </location>
</feature>
<keyword evidence="4 7" id="KW-0812">Transmembrane</keyword>
<sequence length="331" mass="35043">MNAKARAVTVLLTPFFALFTVVMVVPVGYAVWLSLFTEQQSGLGFGGTHTVFSGLGNYAAALGDHAFRDGFLVLLGYCALYLPLLLAGALTLALLLDSALARARRFFQLALFLPHAVPGIIAALIWVYLYTPKLSPVVAAMESGGLGFDFLSPSGALPSVVNIALWEWLGYNMVIFYAALQAVDRSVIEAATVDGAGAWRIATGVKIPLIRSSLVMVALFTVIGSLQLFTEPLILNQGAGSAVTSSWTPNMYAYTAAFARNDYGLAAASSVLLALAAALLSFAVTRLSGRLVRTGRPSRTGRSSLAGRSSRPGRRLPNASRPPLAHPKGRP</sequence>
<feature type="compositionally biased region" description="Low complexity" evidence="8">
    <location>
        <begin position="294"/>
        <end position="304"/>
    </location>
</feature>
<dbReference type="InterPro" id="IPR000515">
    <property type="entry name" value="MetI-like"/>
</dbReference>
<comment type="subcellular location">
    <subcellularLocation>
        <location evidence="1 7">Cell membrane</location>
        <topology evidence="1 7">Multi-pass membrane protein</topology>
    </subcellularLocation>
</comment>
<evidence type="ECO:0000256" key="1">
    <source>
        <dbReference type="ARBA" id="ARBA00004651"/>
    </source>
</evidence>
<feature type="transmembrane region" description="Helical" evidence="7">
    <location>
        <begin position="71"/>
        <end position="95"/>
    </location>
</feature>
<dbReference type="Gene3D" id="1.10.3720.10">
    <property type="entry name" value="MetI-like"/>
    <property type="match status" value="1"/>
</dbReference>
<evidence type="ECO:0000256" key="3">
    <source>
        <dbReference type="ARBA" id="ARBA00022475"/>
    </source>
</evidence>
<dbReference type="SUPFAM" id="SSF161098">
    <property type="entry name" value="MetI-like"/>
    <property type="match status" value="1"/>
</dbReference>
<keyword evidence="5 7" id="KW-1133">Transmembrane helix</keyword>
<name>A0A7U9KWV9_9ACTN</name>
<accession>A0A7U9KWV9</accession>
<evidence type="ECO:0000256" key="8">
    <source>
        <dbReference type="SAM" id="MobiDB-lite"/>
    </source>
</evidence>
<comment type="similarity">
    <text evidence="7">Belongs to the binding-protein-dependent transport system permease family.</text>
</comment>
<organism evidence="10 11">
    <name type="scientific">Streptomyces chrestomyceticus JCM 4735</name>
    <dbReference type="NCBI Taxonomy" id="1306181"/>
    <lineage>
        <taxon>Bacteria</taxon>
        <taxon>Bacillati</taxon>
        <taxon>Actinomycetota</taxon>
        <taxon>Actinomycetes</taxon>
        <taxon>Kitasatosporales</taxon>
        <taxon>Streptomycetaceae</taxon>
        <taxon>Streptomyces</taxon>
    </lineage>
</organism>
<comment type="caution">
    <text evidence="10">The sequence shown here is derived from an EMBL/GenBank/DDBJ whole genome shotgun (WGS) entry which is preliminary data.</text>
</comment>
<dbReference type="GO" id="GO:0055085">
    <property type="term" value="P:transmembrane transport"/>
    <property type="evidence" value="ECO:0007669"/>
    <property type="project" value="InterPro"/>
</dbReference>
<dbReference type="EMBL" id="BHZC01000001">
    <property type="protein sequence ID" value="GCD36874.1"/>
    <property type="molecule type" value="Genomic_DNA"/>
</dbReference>
<gene>
    <name evidence="10" type="ORF">OEIGOIKO_04655</name>
</gene>
<feature type="region of interest" description="Disordered" evidence="8">
    <location>
        <begin position="294"/>
        <end position="331"/>
    </location>
</feature>
<evidence type="ECO:0000256" key="5">
    <source>
        <dbReference type="ARBA" id="ARBA00022989"/>
    </source>
</evidence>
<dbReference type="Pfam" id="PF00528">
    <property type="entry name" value="BPD_transp_1"/>
    <property type="match status" value="1"/>
</dbReference>
<dbReference type="PROSITE" id="PS50928">
    <property type="entry name" value="ABC_TM1"/>
    <property type="match status" value="1"/>
</dbReference>
<dbReference type="RefSeq" id="WP_244955284.1">
    <property type="nucleotide sequence ID" value="NZ_BHZC01000001.1"/>
</dbReference>
<evidence type="ECO:0000256" key="4">
    <source>
        <dbReference type="ARBA" id="ARBA00022692"/>
    </source>
</evidence>
<dbReference type="GO" id="GO:0005886">
    <property type="term" value="C:plasma membrane"/>
    <property type="evidence" value="ECO:0007669"/>
    <property type="project" value="UniProtKB-SubCell"/>
</dbReference>
<keyword evidence="2 7" id="KW-0813">Transport</keyword>
<dbReference type="CDD" id="cd06261">
    <property type="entry name" value="TM_PBP2"/>
    <property type="match status" value="1"/>
</dbReference>
<protein>
    <submittedName>
        <fullName evidence="10">Sugar ABC transporter permease</fullName>
    </submittedName>
</protein>
<evidence type="ECO:0000313" key="11">
    <source>
        <dbReference type="Proteomes" id="UP000287830"/>
    </source>
</evidence>
<reference evidence="10 11" key="1">
    <citation type="submission" date="2018-11" db="EMBL/GenBank/DDBJ databases">
        <title>Whole genome sequence of Streptomyces chrestomyceticus NBRC 13444(T).</title>
        <authorList>
            <person name="Komaki H."/>
            <person name="Tamura T."/>
        </authorList>
    </citation>
    <scope>NUCLEOTIDE SEQUENCE [LARGE SCALE GENOMIC DNA]</scope>
    <source>
        <strain evidence="10 11">NBRC 13444</strain>
    </source>
</reference>
<keyword evidence="3" id="KW-1003">Cell membrane</keyword>